<dbReference type="Gene3D" id="2.60.120.10">
    <property type="entry name" value="Jelly Rolls"/>
    <property type="match status" value="1"/>
</dbReference>
<keyword evidence="4" id="KW-0012">Acyltransferase</keyword>
<comment type="caution">
    <text evidence="6">The sequence shown here is derived from an EMBL/GenBank/DDBJ whole genome shotgun (WGS) entry which is preliminary data.</text>
</comment>
<dbReference type="CDD" id="cd20292">
    <property type="entry name" value="cupin_QdtA-like"/>
    <property type="match status" value="1"/>
</dbReference>
<name>A0A848HV44_9BURK</name>
<evidence type="ECO:0000313" key="7">
    <source>
        <dbReference type="Proteomes" id="UP000583752"/>
    </source>
</evidence>
<dbReference type="InterPro" id="IPR011004">
    <property type="entry name" value="Trimer_LpxA-like_sf"/>
</dbReference>
<dbReference type="SUPFAM" id="SSF51182">
    <property type="entry name" value="RmlC-like cupins"/>
    <property type="match status" value="1"/>
</dbReference>
<dbReference type="AlphaFoldDB" id="A0A848HV44"/>
<proteinExistence type="inferred from homology"/>
<dbReference type="PANTHER" id="PTHR43300">
    <property type="entry name" value="ACETYLTRANSFERASE"/>
    <property type="match status" value="1"/>
</dbReference>
<accession>A0A848HV44</accession>
<evidence type="ECO:0000259" key="5">
    <source>
        <dbReference type="Pfam" id="PF05523"/>
    </source>
</evidence>
<evidence type="ECO:0000313" key="6">
    <source>
        <dbReference type="EMBL" id="NML62588.1"/>
    </source>
</evidence>
<dbReference type="GO" id="GO:0016853">
    <property type="term" value="F:isomerase activity"/>
    <property type="evidence" value="ECO:0007669"/>
    <property type="project" value="UniProtKB-KW"/>
</dbReference>
<dbReference type="SUPFAM" id="SSF51161">
    <property type="entry name" value="Trimeric LpxA-like enzymes"/>
    <property type="match status" value="1"/>
</dbReference>
<keyword evidence="7" id="KW-1185">Reference proteome</keyword>
<dbReference type="InterPro" id="IPR018357">
    <property type="entry name" value="Hexapep_transf_CS"/>
</dbReference>
<dbReference type="GO" id="GO:0016746">
    <property type="term" value="F:acyltransferase activity"/>
    <property type="evidence" value="ECO:0007669"/>
    <property type="project" value="UniProtKB-KW"/>
</dbReference>
<keyword evidence="2" id="KW-0808">Transferase</keyword>
<dbReference type="PROSITE" id="PS00101">
    <property type="entry name" value="HEXAPEP_TRANSFERASES"/>
    <property type="match status" value="1"/>
</dbReference>
<evidence type="ECO:0000256" key="2">
    <source>
        <dbReference type="ARBA" id="ARBA00022679"/>
    </source>
</evidence>
<dbReference type="Proteomes" id="UP000583752">
    <property type="component" value="Unassembled WGS sequence"/>
</dbReference>
<evidence type="ECO:0000256" key="3">
    <source>
        <dbReference type="ARBA" id="ARBA00022737"/>
    </source>
</evidence>
<dbReference type="InterPro" id="IPR011051">
    <property type="entry name" value="RmlC_Cupin_sf"/>
</dbReference>
<dbReference type="InterPro" id="IPR014710">
    <property type="entry name" value="RmlC-like_jellyroll"/>
</dbReference>
<keyword evidence="3" id="KW-0677">Repeat</keyword>
<protein>
    <submittedName>
        <fullName evidence="6">Isomerase</fullName>
    </submittedName>
</protein>
<organism evidence="6 7">
    <name type="scientific">Massilia polaris</name>
    <dbReference type="NCBI Taxonomy" id="2728846"/>
    <lineage>
        <taxon>Bacteria</taxon>
        <taxon>Pseudomonadati</taxon>
        <taxon>Pseudomonadota</taxon>
        <taxon>Betaproteobacteria</taxon>
        <taxon>Burkholderiales</taxon>
        <taxon>Oxalobacteraceae</taxon>
        <taxon>Telluria group</taxon>
        <taxon>Massilia</taxon>
    </lineage>
</organism>
<gene>
    <name evidence="6" type="ORF">HHL21_16200</name>
</gene>
<dbReference type="Pfam" id="PF05523">
    <property type="entry name" value="FdtA"/>
    <property type="match status" value="1"/>
</dbReference>
<evidence type="ECO:0000256" key="1">
    <source>
        <dbReference type="ARBA" id="ARBA00007274"/>
    </source>
</evidence>
<dbReference type="InterPro" id="IPR050179">
    <property type="entry name" value="Trans_hexapeptide_repeat"/>
</dbReference>
<feature type="domain" description="Sugar 3,4-ketoisomerase QdtA cupin" evidence="5">
    <location>
        <begin position="181"/>
        <end position="309"/>
    </location>
</feature>
<reference evidence="6 7" key="1">
    <citation type="submission" date="2020-04" db="EMBL/GenBank/DDBJ databases">
        <title>Massilia sp. RP-1-19 isolated from soil.</title>
        <authorList>
            <person name="Dahal R.H."/>
        </authorList>
    </citation>
    <scope>NUCLEOTIDE SEQUENCE [LARGE SCALE GENOMIC DNA]</scope>
    <source>
        <strain evidence="6 7">RP-1-19</strain>
    </source>
</reference>
<dbReference type="EMBL" id="JABBGG010000009">
    <property type="protein sequence ID" value="NML62588.1"/>
    <property type="molecule type" value="Genomic_DNA"/>
</dbReference>
<dbReference type="Gene3D" id="2.160.10.10">
    <property type="entry name" value="Hexapeptide repeat proteins"/>
    <property type="match status" value="1"/>
</dbReference>
<dbReference type="Pfam" id="PF00132">
    <property type="entry name" value="Hexapep"/>
    <property type="match status" value="1"/>
</dbReference>
<dbReference type="InterPro" id="IPR001451">
    <property type="entry name" value="Hexapep"/>
</dbReference>
<dbReference type="InterPro" id="IPR008894">
    <property type="entry name" value="QdtA_cupin_dom"/>
</dbReference>
<keyword evidence="6" id="KW-0413">Isomerase</keyword>
<sequence length="314" mass="33601">MAAPRLPLRPLHPFILDLRTPPTMTQIPATSAQVHPGASVAASCRLGDYVTVHAGALLGDDCEVLGFTQLWAGVRLERGVHLGPGVALEQPVDDAGAIVLGAGCRVGANATIRRGVHVGAGAVVEPGSVVAQSVPPFAIVSGAPARVTGYVEQLSPEAGGKWHNIASFPATPAVVRLGVGDVTLHRHKMVGDPRGDLVYGEFPTDVPFEVRRYFLVFNVPSEKTRGEHAHRRCKQYLICVKGSCALVVDDGNARCEVVLDSPDQGVYLPPMTWGIQYKYSPDAVLLVLTSEYYEAADYIRNYGEFLDEVRSGAQ</sequence>
<comment type="similarity">
    <text evidence="1">Belongs to the transferase hexapeptide repeat family.</text>
</comment>
<evidence type="ECO:0000256" key="4">
    <source>
        <dbReference type="ARBA" id="ARBA00023315"/>
    </source>
</evidence>